<evidence type="ECO:0000256" key="1">
    <source>
        <dbReference type="SAM" id="MobiDB-lite"/>
    </source>
</evidence>
<dbReference type="GeneID" id="106806334"/>
<name>A0ABM1DUV5_PRICU</name>
<dbReference type="RefSeq" id="XP_014663726.1">
    <property type="nucleotide sequence ID" value="XM_014808240.1"/>
</dbReference>
<proteinExistence type="predicted"/>
<organism evidence="2 3">
    <name type="scientific">Priapulus caudatus</name>
    <name type="common">Priapulid worm</name>
    <dbReference type="NCBI Taxonomy" id="37621"/>
    <lineage>
        <taxon>Eukaryota</taxon>
        <taxon>Metazoa</taxon>
        <taxon>Ecdysozoa</taxon>
        <taxon>Scalidophora</taxon>
        <taxon>Priapulida</taxon>
        <taxon>Priapulimorpha</taxon>
        <taxon>Priapulimorphida</taxon>
        <taxon>Priapulidae</taxon>
        <taxon>Priapulus</taxon>
    </lineage>
</organism>
<evidence type="ECO:0000313" key="2">
    <source>
        <dbReference type="Proteomes" id="UP000695022"/>
    </source>
</evidence>
<protein>
    <submittedName>
        <fullName evidence="3">RNA-binding protein 25-like</fullName>
    </submittedName>
</protein>
<keyword evidence="2" id="KW-1185">Reference proteome</keyword>
<feature type="non-terminal residue" evidence="3">
    <location>
        <position position="107"/>
    </location>
</feature>
<accession>A0ABM1DUV5</accession>
<feature type="compositionally biased region" description="Acidic residues" evidence="1">
    <location>
        <begin position="75"/>
        <end position="86"/>
    </location>
</feature>
<evidence type="ECO:0000313" key="3">
    <source>
        <dbReference type="RefSeq" id="XP_014663726.1"/>
    </source>
</evidence>
<sequence>MPTPVASCCGVIATFNVDHKSNKALHGYLANIAEMAPYLPTVIILDNLLGEERKRRREGRRRDRERREEEREREEAEEEREREEEREERRRDRERGRRRDRAREGRR</sequence>
<reference evidence="3" key="1">
    <citation type="submission" date="2025-08" db="UniProtKB">
        <authorList>
            <consortium name="RefSeq"/>
        </authorList>
    </citation>
    <scope>IDENTIFICATION</scope>
</reference>
<feature type="compositionally biased region" description="Basic and acidic residues" evidence="1">
    <location>
        <begin position="60"/>
        <end position="74"/>
    </location>
</feature>
<feature type="region of interest" description="Disordered" evidence="1">
    <location>
        <begin position="54"/>
        <end position="107"/>
    </location>
</feature>
<gene>
    <name evidence="3" type="primary">LOC106806334</name>
</gene>
<dbReference type="Proteomes" id="UP000695022">
    <property type="component" value="Unplaced"/>
</dbReference>
<feature type="compositionally biased region" description="Basic and acidic residues" evidence="1">
    <location>
        <begin position="87"/>
        <end position="107"/>
    </location>
</feature>